<dbReference type="Proteomes" id="UP001523550">
    <property type="component" value="Unassembled WGS sequence"/>
</dbReference>
<reference evidence="2 3" key="1">
    <citation type="submission" date="2022-03" db="EMBL/GenBank/DDBJ databases">
        <title>Genomic Encyclopedia of Type Strains, Phase III (KMG-III): the genomes of soil and plant-associated and newly described type strains.</title>
        <authorList>
            <person name="Whitman W."/>
        </authorList>
    </citation>
    <scope>NUCLEOTIDE SEQUENCE [LARGE SCALE GENOMIC DNA]</scope>
    <source>
        <strain evidence="2 3">BSker1</strain>
    </source>
</reference>
<organism evidence="2 3">
    <name type="scientific">Natronospira proteinivora</name>
    <dbReference type="NCBI Taxonomy" id="1807133"/>
    <lineage>
        <taxon>Bacteria</taxon>
        <taxon>Pseudomonadati</taxon>
        <taxon>Pseudomonadota</taxon>
        <taxon>Gammaproteobacteria</taxon>
        <taxon>Natronospirales</taxon>
        <taxon>Natronospiraceae</taxon>
        <taxon>Natronospira</taxon>
    </lineage>
</organism>
<dbReference type="RefSeq" id="WP_253444291.1">
    <property type="nucleotide sequence ID" value="NZ_JALJYF010000001.1"/>
</dbReference>
<evidence type="ECO:0000256" key="1">
    <source>
        <dbReference type="SAM" id="Phobius"/>
    </source>
</evidence>
<protein>
    <submittedName>
        <fullName evidence="2">Type IV pilus assembly protein PilE</fullName>
    </submittedName>
</protein>
<dbReference type="Gene3D" id="3.30.700.10">
    <property type="entry name" value="Glycoprotein, Type 4 Pilin"/>
    <property type="match status" value="1"/>
</dbReference>
<dbReference type="InterPro" id="IPR031982">
    <property type="entry name" value="PilE-like"/>
</dbReference>
<dbReference type="InterPro" id="IPR045584">
    <property type="entry name" value="Pilin-like"/>
</dbReference>
<dbReference type="Pfam" id="PF07963">
    <property type="entry name" value="N_methyl"/>
    <property type="match status" value="1"/>
</dbReference>
<proteinExistence type="predicted"/>
<sequence>MMRQQQAGFTLIEVAIVVLILGIISALAYNGYQSQADQSRRSDAHRTLTDIAQRLERCYTHQNDYQECVNDGDDTTWDSAEGHYEISLSELNRSSFTLVATPQGFHADRDANRCSTLTLSHTGRRDSTGSLEREDCWGL</sequence>
<comment type="caution">
    <text evidence="2">The sequence shown here is derived from an EMBL/GenBank/DDBJ whole genome shotgun (WGS) entry which is preliminary data.</text>
</comment>
<accession>A0ABT1G4Q8</accession>
<dbReference type="EMBL" id="JALJYF010000001">
    <property type="protein sequence ID" value="MCP1726275.1"/>
    <property type="molecule type" value="Genomic_DNA"/>
</dbReference>
<dbReference type="Pfam" id="PF16732">
    <property type="entry name" value="ComP_DUS"/>
    <property type="match status" value="1"/>
</dbReference>
<keyword evidence="1" id="KW-0472">Membrane</keyword>
<evidence type="ECO:0000313" key="2">
    <source>
        <dbReference type="EMBL" id="MCP1726275.1"/>
    </source>
</evidence>
<keyword evidence="1" id="KW-1133">Transmembrane helix</keyword>
<dbReference type="SUPFAM" id="SSF54523">
    <property type="entry name" value="Pili subunits"/>
    <property type="match status" value="1"/>
</dbReference>
<dbReference type="InterPro" id="IPR012902">
    <property type="entry name" value="N_methyl_site"/>
</dbReference>
<dbReference type="NCBIfam" id="TIGR02532">
    <property type="entry name" value="IV_pilin_GFxxxE"/>
    <property type="match status" value="1"/>
</dbReference>
<evidence type="ECO:0000313" key="3">
    <source>
        <dbReference type="Proteomes" id="UP001523550"/>
    </source>
</evidence>
<gene>
    <name evidence="2" type="ORF">J2T60_000240</name>
</gene>
<dbReference type="PROSITE" id="PS00409">
    <property type="entry name" value="PROKAR_NTER_METHYL"/>
    <property type="match status" value="1"/>
</dbReference>
<feature type="transmembrane region" description="Helical" evidence="1">
    <location>
        <begin position="7"/>
        <end position="32"/>
    </location>
</feature>
<keyword evidence="1" id="KW-0812">Transmembrane</keyword>
<name>A0ABT1G4Q8_9GAMM</name>
<keyword evidence="3" id="KW-1185">Reference proteome</keyword>